<dbReference type="Proteomes" id="UP001597469">
    <property type="component" value="Unassembled WGS sequence"/>
</dbReference>
<gene>
    <name evidence="3" type="ORF">ACFSUS_10460</name>
</gene>
<keyword evidence="4" id="KW-1185">Reference proteome</keyword>
<evidence type="ECO:0000313" key="4">
    <source>
        <dbReference type="Proteomes" id="UP001597469"/>
    </source>
</evidence>
<feature type="chain" id="PRO_5047070051" evidence="1">
    <location>
        <begin position="20"/>
        <end position="317"/>
    </location>
</feature>
<evidence type="ECO:0000256" key="1">
    <source>
        <dbReference type="SAM" id="SignalP"/>
    </source>
</evidence>
<protein>
    <submittedName>
        <fullName evidence="3">GIN domain-containing protein</fullName>
    </submittedName>
</protein>
<reference evidence="4" key="1">
    <citation type="journal article" date="2019" name="Int. J. Syst. Evol. Microbiol.">
        <title>The Global Catalogue of Microorganisms (GCM) 10K type strain sequencing project: providing services to taxonomists for standard genome sequencing and annotation.</title>
        <authorList>
            <consortium name="The Broad Institute Genomics Platform"/>
            <consortium name="The Broad Institute Genome Sequencing Center for Infectious Disease"/>
            <person name="Wu L."/>
            <person name="Ma J."/>
        </authorList>
    </citation>
    <scope>NUCLEOTIDE SEQUENCE [LARGE SCALE GENOMIC DNA]</scope>
    <source>
        <strain evidence="4">KCTC 42805</strain>
    </source>
</reference>
<sequence>MNKLLLVFLSGLCALHTYAQGNKYDATKELRGNGQLIRETKSVESFEEITINQFPAKVAVEVGGTTSAVTLSVDDNLRPLLHIESKNGTLTLSFKDPNDKPFWISKANVAVAVKTPVLKRLSNGSNGDVTVSGITGNSFDLTNQANGNVTLRGTVNRLNVVSLANGRVNAEQLMVDQASVVTQANATVSVNAKQLSSQKMAFATIRNVAEQSESSSKTQVSEARSDQKLVSIRFKNNSALPRTFTLISYAPGEEGNETNGFTLAPYANRQKQYPVGTTVYVATKDQVGVVMSGKRLSGKPFLTVDPGDDGRTVDLVK</sequence>
<dbReference type="Gene3D" id="2.160.20.120">
    <property type="match status" value="1"/>
</dbReference>
<dbReference type="EMBL" id="JBHULN010000005">
    <property type="protein sequence ID" value="MFD2571057.1"/>
    <property type="molecule type" value="Genomic_DNA"/>
</dbReference>
<dbReference type="Pfam" id="PF10988">
    <property type="entry name" value="DUF2807"/>
    <property type="match status" value="1"/>
</dbReference>
<proteinExistence type="predicted"/>
<evidence type="ECO:0000259" key="2">
    <source>
        <dbReference type="Pfam" id="PF10988"/>
    </source>
</evidence>
<dbReference type="RefSeq" id="WP_381522261.1">
    <property type="nucleotide sequence ID" value="NZ_JBHULN010000005.1"/>
</dbReference>
<comment type="caution">
    <text evidence="3">The sequence shown here is derived from an EMBL/GenBank/DDBJ whole genome shotgun (WGS) entry which is preliminary data.</text>
</comment>
<organism evidence="3 4">
    <name type="scientific">Spirosoma soli</name>
    <dbReference type="NCBI Taxonomy" id="1770529"/>
    <lineage>
        <taxon>Bacteria</taxon>
        <taxon>Pseudomonadati</taxon>
        <taxon>Bacteroidota</taxon>
        <taxon>Cytophagia</taxon>
        <taxon>Cytophagales</taxon>
        <taxon>Cytophagaceae</taxon>
        <taxon>Spirosoma</taxon>
    </lineage>
</organism>
<feature type="signal peptide" evidence="1">
    <location>
        <begin position="1"/>
        <end position="19"/>
    </location>
</feature>
<feature type="domain" description="Putative auto-transporter adhesin head GIN" evidence="2">
    <location>
        <begin position="46"/>
        <end position="194"/>
    </location>
</feature>
<keyword evidence="1" id="KW-0732">Signal</keyword>
<name>A0ABW5M5V1_9BACT</name>
<accession>A0ABW5M5V1</accession>
<dbReference type="InterPro" id="IPR021255">
    <property type="entry name" value="DUF2807"/>
</dbReference>
<evidence type="ECO:0000313" key="3">
    <source>
        <dbReference type="EMBL" id="MFD2571057.1"/>
    </source>
</evidence>